<dbReference type="RefSeq" id="XP_007395309.1">
    <property type="nucleotide sequence ID" value="XM_007395247.1"/>
</dbReference>
<evidence type="ECO:0000256" key="1">
    <source>
        <dbReference type="SAM" id="Phobius"/>
    </source>
</evidence>
<evidence type="ECO:0008006" key="4">
    <source>
        <dbReference type="Google" id="ProtNLM"/>
    </source>
</evidence>
<dbReference type="Proteomes" id="UP000008370">
    <property type="component" value="Unassembled WGS sequence"/>
</dbReference>
<name>K5W729_PHACS</name>
<dbReference type="GO" id="GO:0016705">
    <property type="term" value="F:oxidoreductase activity, acting on paired donors, with incorporation or reduction of molecular oxygen"/>
    <property type="evidence" value="ECO:0007669"/>
    <property type="project" value="InterPro"/>
</dbReference>
<protein>
    <recommendedName>
        <fullName evidence="4">Cytochrome P450</fullName>
    </recommendedName>
</protein>
<feature type="transmembrane region" description="Helical" evidence="1">
    <location>
        <begin position="6"/>
        <end position="25"/>
    </location>
</feature>
<dbReference type="HOGENOM" id="CLU_2146759_0_0_1"/>
<evidence type="ECO:0000313" key="2">
    <source>
        <dbReference type="EMBL" id="EKM54960.1"/>
    </source>
</evidence>
<keyword evidence="3" id="KW-1185">Reference proteome</keyword>
<dbReference type="AlphaFoldDB" id="K5W729"/>
<dbReference type="Gene3D" id="1.10.630.10">
    <property type="entry name" value="Cytochrome P450"/>
    <property type="match status" value="1"/>
</dbReference>
<gene>
    <name evidence="2" type="ORF">PHACADRAFT_208501</name>
</gene>
<reference evidence="2 3" key="1">
    <citation type="journal article" date="2012" name="BMC Genomics">
        <title>Comparative genomics of the white-rot fungi, Phanerochaete carnosa and P. chrysosporium, to elucidate the genetic basis of the distinct wood types they colonize.</title>
        <authorList>
            <person name="Suzuki H."/>
            <person name="MacDonald J."/>
            <person name="Syed K."/>
            <person name="Salamov A."/>
            <person name="Hori C."/>
            <person name="Aerts A."/>
            <person name="Henrissat B."/>
            <person name="Wiebenga A."/>
            <person name="vanKuyk P.A."/>
            <person name="Barry K."/>
            <person name="Lindquist E."/>
            <person name="LaButti K."/>
            <person name="Lapidus A."/>
            <person name="Lucas S."/>
            <person name="Coutinho P."/>
            <person name="Gong Y."/>
            <person name="Samejima M."/>
            <person name="Mahadevan R."/>
            <person name="Abou-Zaid M."/>
            <person name="de Vries R.P."/>
            <person name="Igarashi K."/>
            <person name="Yadav J.S."/>
            <person name="Grigoriev I.V."/>
            <person name="Master E.R."/>
        </authorList>
    </citation>
    <scope>NUCLEOTIDE SEQUENCE [LARGE SCALE GENOMIC DNA]</scope>
    <source>
        <strain evidence="2 3">HHB-10118-sp</strain>
    </source>
</reference>
<keyword evidence="1" id="KW-0472">Membrane</keyword>
<keyword evidence="1" id="KW-0812">Transmembrane</keyword>
<organism evidence="2 3">
    <name type="scientific">Phanerochaete carnosa (strain HHB-10118-sp)</name>
    <name type="common">White-rot fungus</name>
    <name type="synonym">Peniophora carnosa</name>
    <dbReference type="NCBI Taxonomy" id="650164"/>
    <lineage>
        <taxon>Eukaryota</taxon>
        <taxon>Fungi</taxon>
        <taxon>Dikarya</taxon>
        <taxon>Basidiomycota</taxon>
        <taxon>Agaricomycotina</taxon>
        <taxon>Agaricomycetes</taxon>
        <taxon>Polyporales</taxon>
        <taxon>Phanerochaetaceae</taxon>
        <taxon>Phanerochaete</taxon>
    </lineage>
</organism>
<sequence length="112" mass="12538">MSLRVLHSVDVLLFAAAVVILYKLYTRLTKQAQYPYPPGPPGYPIIGHVKGPEEPSWKVYRDWGQQYGSDVVHLNMAGMNLVVYFASFIMSFRTYGHTGGRPTSGITMVSEL</sequence>
<dbReference type="GeneID" id="18912754"/>
<dbReference type="KEGG" id="pco:PHACADRAFT_208501"/>
<accession>K5W729</accession>
<dbReference type="EMBL" id="JH930472">
    <property type="protein sequence ID" value="EKM54960.1"/>
    <property type="molecule type" value="Genomic_DNA"/>
</dbReference>
<dbReference type="InParanoid" id="K5W729"/>
<evidence type="ECO:0000313" key="3">
    <source>
        <dbReference type="Proteomes" id="UP000008370"/>
    </source>
</evidence>
<dbReference type="GO" id="GO:0020037">
    <property type="term" value="F:heme binding"/>
    <property type="evidence" value="ECO:0007669"/>
    <property type="project" value="InterPro"/>
</dbReference>
<dbReference type="InterPro" id="IPR036396">
    <property type="entry name" value="Cyt_P450_sf"/>
</dbReference>
<proteinExistence type="predicted"/>
<keyword evidence="1" id="KW-1133">Transmembrane helix</keyword>
<dbReference type="SUPFAM" id="SSF48264">
    <property type="entry name" value="Cytochrome P450"/>
    <property type="match status" value="1"/>
</dbReference>
<dbReference type="GO" id="GO:0005506">
    <property type="term" value="F:iron ion binding"/>
    <property type="evidence" value="ECO:0007669"/>
    <property type="project" value="InterPro"/>
</dbReference>
<dbReference type="GO" id="GO:0004497">
    <property type="term" value="F:monooxygenase activity"/>
    <property type="evidence" value="ECO:0007669"/>
    <property type="project" value="InterPro"/>
</dbReference>